<reference evidence="2 3" key="1">
    <citation type="submission" date="2020-07" db="EMBL/GenBank/DDBJ databases">
        <title>MOT database genomes.</title>
        <authorList>
            <person name="Joseph S."/>
            <person name="Aduse-Opoku J."/>
            <person name="Hashim A."/>
            <person name="Wade W."/>
            <person name="Curtis M."/>
        </authorList>
    </citation>
    <scope>NUCLEOTIDE SEQUENCE [LARGE SCALE GENOMIC DNA]</scope>
    <source>
        <strain evidence="2 3">CIP 106318</strain>
    </source>
</reference>
<keyword evidence="1" id="KW-0472">Membrane</keyword>
<sequence>MSKNNLTYINKSNDNKLNTNDLIKLGLYSLLVILLMAVGVGVCALIFSVIFSGKIYFSIFTTVGTGFFAAPAFTLIFHKITKKYSVFIVTIIVGLFLLLSGHLAIAFPFSLVGAVIAEYFFRKNNEYLSYIFFTLSGIGAIIPMYFMRDQYIAHLQARDFSASKIDFIMANSSMTMFYYVILLTIVFSILGTYFGRKIYFKNFNKAGL</sequence>
<evidence type="ECO:0000313" key="3">
    <source>
        <dbReference type="Proteomes" id="UP000531840"/>
    </source>
</evidence>
<accession>A0ABX2SZ78</accession>
<evidence type="ECO:0000313" key="2">
    <source>
        <dbReference type="EMBL" id="NYS46663.1"/>
    </source>
</evidence>
<name>A0ABX2SZ78_9BACL</name>
<dbReference type="Pfam" id="PF09605">
    <property type="entry name" value="Trep_Strep"/>
    <property type="match status" value="1"/>
</dbReference>
<keyword evidence="1" id="KW-1133">Transmembrane helix</keyword>
<dbReference type="RefSeq" id="WP_179939735.1">
    <property type="nucleotide sequence ID" value="NZ_JACBYF010000001.1"/>
</dbReference>
<dbReference type="NCBIfam" id="TIGR02185">
    <property type="entry name" value="Trep_Strep"/>
    <property type="match status" value="1"/>
</dbReference>
<gene>
    <name evidence="2" type="ORF">HZY85_00440</name>
</gene>
<comment type="caution">
    <text evidence="2">The sequence shown here is derived from an EMBL/GenBank/DDBJ whole genome shotgun (WGS) entry which is preliminary data.</text>
</comment>
<dbReference type="InterPro" id="IPR011733">
    <property type="entry name" value="CHP02185_IM"/>
</dbReference>
<organism evidence="2 3">
    <name type="scientific">Gemelliphila palaticanis</name>
    <dbReference type="NCBI Taxonomy" id="81950"/>
    <lineage>
        <taxon>Bacteria</taxon>
        <taxon>Bacillati</taxon>
        <taxon>Bacillota</taxon>
        <taxon>Bacilli</taxon>
        <taxon>Bacillales</taxon>
        <taxon>Gemellaceae</taxon>
        <taxon>Gemelliphila</taxon>
    </lineage>
</organism>
<dbReference type="EMBL" id="JACBYF010000001">
    <property type="protein sequence ID" value="NYS46663.1"/>
    <property type="molecule type" value="Genomic_DNA"/>
</dbReference>
<proteinExistence type="predicted"/>
<dbReference type="Proteomes" id="UP000531840">
    <property type="component" value="Unassembled WGS sequence"/>
</dbReference>
<protein>
    <submittedName>
        <fullName evidence="2">MptD family putative ECF transporter S component</fullName>
    </submittedName>
</protein>
<evidence type="ECO:0000256" key="1">
    <source>
        <dbReference type="SAM" id="Phobius"/>
    </source>
</evidence>
<feature type="transmembrane region" description="Helical" evidence="1">
    <location>
        <begin position="84"/>
        <end position="107"/>
    </location>
</feature>
<feature type="transmembrane region" description="Helical" evidence="1">
    <location>
        <begin position="167"/>
        <end position="194"/>
    </location>
</feature>
<feature type="transmembrane region" description="Helical" evidence="1">
    <location>
        <begin position="127"/>
        <end position="146"/>
    </location>
</feature>
<feature type="transmembrane region" description="Helical" evidence="1">
    <location>
        <begin position="25"/>
        <end position="49"/>
    </location>
</feature>
<keyword evidence="1" id="KW-0812">Transmembrane</keyword>
<keyword evidence="3" id="KW-1185">Reference proteome</keyword>
<feature type="transmembrane region" description="Helical" evidence="1">
    <location>
        <begin position="55"/>
        <end position="77"/>
    </location>
</feature>